<protein>
    <submittedName>
        <fullName evidence="2">Uncharacterized protein</fullName>
    </submittedName>
</protein>
<keyword evidence="3" id="KW-1185">Reference proteome</keyword>
<organism evidence="2 3">
    <name type="scientific">Pyronema omphalodes (strain CBS 100304)</name>
    <name type="common">Pyronema confluens</name>
    <dbReference type="NCBI Taxonomy" id="1076935"/>
    <lineage>
        <taxon>Eukaryota</taxon>
        <taxon>Fungi</taxon>
        <taxon>Dikarya</taxon>
        <taxon>Ascomycota</taxon>
        <taxon>Pezizomycotina</taxon>
        <taxon>Pezizomycetes</taxon>
        <taxon>Pezizales</taxon>
        <taxon>Pyronemataceae</taxon>
        <taxon>Pyronema</taxon>
    </lineage>
</organism>
<feature type="compositionally biased region" description="Low complexity" evidence="1">
    <location>
        <begin position="481"/>
        <end position="492"/>
    </location>
</feature>
<reference evidence="2 3" key="1">
    <citation type="journal article" date="2013" name="PLoS Genet.">
        <title>The genome and development-dependent transcriptomes of Pyronema confluens: a window into fungal evolution.</title>
        <authorList>
            <person name="Traeger S."/>
            <person name="Altegoer F."/>
            <person name="Freitag M."/>
            <person name="Gabaldon T."/>
            <person name="Kempken F."/>
            <person name="Kumar A."/>
            <person name="Marcet-Houben M."/>
            <person name="Poggeler S."/>
            <person name="Stajich J.E."/>
            <person name="Nowrousian M."/>
        </authorList>
    </citation>
    <scope>NUCLEOTIDE SEQUENCE [LARGE SCALE GENOMIC DNA]</scope>
    <source>
        <strain evidence="3">CBS 100304</strain>
        <tissue evidence="2">Vegetative mycelium</tissue>
    </source>
</reference>
<evidence type="ECO:0000313" key="2">
    <source>
        <dbReference type="EMBL" id="CCX06583.1"/>
    </source>
</evidence>
<feature type="region of interest" description="Disordered" evidence="1">
    <location>
        <begin position="1"/>
        <end position="48"/>
    </location>
</feature>
<name>U4L2V7_PYROM</name>
<dbReference type="Proteomes" id="UP000018144">
    <property type="component" value="Unassembled WGS sequence"/>
</dbReference>
<evidence type="ECO:0000313" key="3">
    <source>
        <dbReference type="Proteomes" id="UP000018144"/>
    </source>
</evidence>
<feature type="compositionally biased region" description="Basic and acidic residues" evidence="1">
    <location>
        <begin position="523"/>
        <end position="538"/>
    </location>
</feature>
<feature type="region of interest" description="Disordered" evidence="1">
    <location>
        <begin position="522"/>
        <end position="605"/>
    </location>
</feature>
<dbReference type="AlphaFoldDB" id="U4L2V7"/>
<feature type="compositionally biased region" description="Acidic residues" evidence="1">
    <location>
        <begin position="663"/>
        <end position="672"/>
    </location>
</feature>
<feature type="compositionally biased region" description="Pro residues" evidence="1">
    <location>
        <begin position="561"/>
        <end position="571"/>
    </location>
</feature>
<feature type="region of interest" description="Disordered" evidence="1">
    <location>
        <begin position="396"/>
        <end position="416"/>
    </location>
</feature>
<proteinExistence type="predicted"/>
<feature type="compositionally biased region" description="Low complexity" evidence="1">
    <location>
        <begin position="446"/>
        <end position="461"/>
    </location>
</feature>
<feature type="region of interest" description="Disordered" evidence="1">
    <location>
        <begin position="659"/>
        <end position="710"/>
    </location>
</feature>
<feature type="compositionally biased region" description="Polar residues" evidence="1">
    <location>
        <begin position="467"/>
        <end position="480"/>
    </location>
</feature>
<feature type="region of interest" description="Disordered" evidence="1">
    <location>
        <begin position="289"/>
        <end position="334"/>
    </location>
</feature>
<feature type="compositionally biased region" description="Basic and acidic residues" evidence="1">
    <location>
        <begin position="299"/>
        <end position="309"/>
    </location>
</feature>
<dbReference type="OrthoDB" id="3438840at2759"/>
<dbReference type="EMBL" id="HF935300">
    <property type="protein sequence ID" value="CCX06583.1"/>
    <property type="molecule type" value="Genomic_DNA"/>
</dbReference>
<feature type="compositionally biased region" description="Polar residues" evidence="1">
    <location>
        <begin position="1"/>
        <end position="18"/>
    </location>
</feature>
<sequence>MYSQRQPYAPPTSSTTYRTLAPRSAAFMKPPPSRDPPTMRAPSPPSRAHIRSVSVTSFLSDGTVEIEGFGFDDISTIDEQSEIGDGEHDSNRISTYAESAYTESLYEGSQFGDDDTRSEFDLSMKAEKILASAKRKLDLCGRNISRARSSLILSPSATPTALLEHLESVGPQVRKRAESAGGKRPMQWVYNQRQENPQGGASHLRTNSESAVVGSRAGGTFGKAGGGATLNMGALIEEAEGAGEQQREHIHHQFAPQPQIAQRGAGAGVSRNNSVQQMRVLRDQMKDLRGKITTLQEQTKTDSIKRRESNGSLRSTPAASQANTPQHGSPTSLTAPSLLSEIRESRVLNISQNPIEDAWIKDQRQQNRETIISLDSEAMESYSDQATPIATRFFEDSRPSTARDSTCGVYSRDSTAYSRDSRDSTFAYENYLQSGVGPGSGAFLQSSASSITSPTSPTADSFHSFKSPVSPQNEFRSYLQSSTTSPSSPNRPFSILSTSSVSSASTVATLILPSDSVSFLQPRDSRISRDSRDRDSRTVTRKSSFASNTSFATANETPLRSPEPPNSPPGPINIQRSSNHPSHFLDPSGPTLLRPVQIDDGYHSAPHTPQAALRILTSSLAPPTANGLAQSAPGYNSNSWYRDSVDTVRSRSVIFEPGVPESIDGDINDSDSDYTSNHYSHPHRHSNHQQERFLSPANPNRVSGGTFGGGGLREEEELGLGVNMEDKALIEAVCVALGEVCVGVEKMRGVGREEMRGRLRTALAVLRGELEDEEEGRGGEVF</sequence>
<feature type="compositionally biased region" description="Polar residues" evidence="1">
    <location>
        <begin position="310"/>
        <end position="328"/>
    </location>
</feature>
<gene>
    <name evidence="2" type="ORF">PCON_06170</name>
</gene>
<evidence type="ECO:0000256" key="1">
    <source>
        <dbReference type="SAM" id="MobiDB-lite"/>
    </source>
</evidence>
<feature type="region of interest" description="Disordered" evidence="1">
    <location>
        <begin position="446"/>
        <end position="492"/>
    </location>
</feature>
<accession>U4L2V7</accession>
<dbReference type="STRING" id="1076935.U4L2V7"/>
<feature type="compositionally biased region" description="Low complexity" evidence="1">
    <location>
        <begin position="543"/>
        <end position="560"/>
    </location>
</feature>